<gene>
    <name evidence="2" type="primary">stp_1</name>
    <name evidence="2" type="ORF">SAMEA4412665_01452</name>
</gene>
<dbReference type="RefSeq" id="WP_065860645.1">
    <property type="nucleotide sequence ID" value="NZ_LT906441.1"/>
</dbReference>
<protein>
    <submittedName>
        <fullName evidence="2">Serine/threonine phosphatase stp</fullName>
        <ecNumber evidence="2">3.1.3.16</ecNumber>
    </submittedName>
</protein>
<dbReference type="KEGG" id="cgrn:4412665_01452"/>
<dbReference type="eggNOG" id="COG0631">
    <property type="taxonomic scope" value="Bacteria"/>
</dbReference>
<dbReference type="Pfam" id="PF13672">
    <property type="entry name" value="PP2C_2"/>
    <property type="match status" value="1"/>
</dbReference>
<evidence type="ECO:0000313" key="3">
    <source>
        <dbReference type="Proteomes" id="UP000215332"/>
    </source>
</evidence>
<organism evidence="2 3">
    <name type="scientific">Cutibacterium granulosum</name>
    <dbReference type="NCBI Taxonomy" id="33011"/>
    <lineage>
        <taxon>Bacteria</taxon>
        <taxon>Bacillati</taxon>
        <taxon>Actinomycetota</taxon>
        <taxon>Actinomycetes</taxon>
        <taxon>Propionibacteriales</taxon>
        <taxon>Propionibacteriaceae</taxon>
        <taxon>Cutibacterium</taxon>
    </lineage>
</organism>
<dbReference type="GO" id="GO:0004722">
    <property type="term" value="F:protein serine/threonine phosphatase activity"/>
    <property type="evidence" value="ECO:0007669"/>
    <property type="project" value="UniProtKB-EC"/>
</dbReference>
<sequence>MPMPQDDDPRHDTRERLYRGAAVPDDARIGLATDIGLRHATNQDYAGIDFAPSGPYWVVVVADGVSSTPGAERASHIAATTICQHLTDALGDGLPTGDDATIALFTGAFDLAHERIVTSDGEPVGACTVAAAIHGPSRVVVANIGDTRAFWFPGDGKAVRLTTDDSVAQMQIEMGVPRDRAEHGAGAHAITKWIGARATDITPRVVAYEPTRSGWLLLCSDGVWNYAADPADLAALVSHIDQHGTGPHQDAQTIAEGLVRHALSCGGHDNATVACVHLTDES</sequence>
<proteinExistence type="predicted"/>
<dbReference type="InterPro" id="IPR001932">
    <property type="entry name" value="PPM-type_phosphatase-like_dom"/>
</dbReference>
<dbReference type="AlphaFoldDB" id="A0A239WRF3"/>
<evidence type="ECO:0000313" key="2">
    <source>
        <dbReference type="EMBL" id="SNV37037.1"/>
    </source>
</evidence>
<name>A0A239WRF3_9ACTN</name>
<dbReference type="InterPro" id="IPR015655">
    <property type="entry name" value="PP2C"/>
</dbReference>
<reference evidence="2 3" key="1">
    <citation type="submission" date="2017-06" db="EMBL/GenBank/DDBJ databases">
        <authorList>
            <consortium name="Pathogen Informatics"/>
        </authorList>
    </citation>
    <scope>NUCLEOTIDE SEQUENCE [LARGE SCALE GENOMIC DNA]</scope>
    <source>
        <strain evidence="2 3">NCTC11865</strain>
    </source>
</reference>
<evidence type="ECO:0000259" key="1">
    <source>
        <dbReference type="PROSITE" id="PS51746"/>
    </source>
</evidence>
<dbReference type="CDD" id="cd00143">
    <property type="entry name" value="PP2Cc"/>
    <property type="match status" value="1"/>
</dbReference>
<dbReference type="PROSITE" id="PS51746">
    <property type="entry name" value="PPM_2"/>
    <property type="match status" value="1"/>
</dbReference>
<dbReference type="Proteomes" id="UP000215332">
    <property type="component" value="Chromosome 1"/>
</dbReference>
<dbReference type="EC" id="3.1.3.16" evidence="2"/>
<feature type="domain" description="PPM-type phosphatase" evidence="1">
    <location>
        <begin position="28"/>
        <end position="278"/>
    </location>
</feature>
<dbReference type="SUPFAM" id="SSF81606">
    <property type="entry name" value="PP2C-like"/>
    <property type="match status" value="1"/>
</dbReference>
<dbReference type="SMART" id="SM00332">
    <property type="entry name" value="PP2Cc"/>
    <property type="match status" value="1"/>
</dbReference>
<dbReference type="InterPro" id="IPR036457">
    <property type="entry name" value="PPM-type-like_dom_sf"/>
</dbReference>
<dbReference type="Gene3D" id="3.60.40.10">
    <property type="entry name" value="PPM-type phosphatase domain"/>
    <property type="match status" value="1"/>
</dbReference>
<accession>A0A239WRF3</accession>
<dbReference type="SMART" id="SM00331">
    <property type="entry name" value="PP2C_SIG"/>
    <property type="match status" value="1"/>
</dbReference>
<dbReference type="EMBL" id="LT906441">
    <property type="protein sequence ID" value="SNV37037.1"/>
    <property type="molecule type" value="Genomic_DNA"/>
</dbReference>
<keyword evidence="2" id="KW-0378">Hydrolase</keyword>
<dbReference type="PANTHER" id="PTHR47992">
    <property type="entry name" value="PROTEIN PHOSPHATASE"/>
    <property type="match status" value="1"/>
</dbReference>